<gene>
    <name evidence="1" type="ORF">ACJIZ3_006209</name>
</gene>
<accession>A0ABD3S764</accession>
<evidence type="ECO:0000313" key="1">
    <source>
        <dbReference type="EMBL" id="KAL3820304.1"/>
    </source>
</evidence>
<sequence>MNSCQFRLLPLTKELNFNTSDNSNQKLHETTHQNAHPLIQYPQLNYSFQTAFHLKNQN</sequence>
<evidence type="ECO:0000313" key="2">
    <source>
        <dbReference type="Proteomes" id="UP001634393"/>
    </source>
</evidence>
<reference evidence="1 2" key="1">
    <citation type="submission" date="2024-12" db="EMBL/GenBank/DDBJ databases">
        <title>The unique morphological basis and parallel evolutionary history of personate flowers in Penstemon.</title>
        <authorList>
            <person name="Depatie T.H."/>
            <person name="Wessinger C.A."/>
        </authorList>
    </citation>
    <scope>NUCLEOTIDE SEQUENCE [LARGE SCALE GENOMIC DNA]</scope>
    <source>
        <strain evidence="1">WTNN_2</strain>
        <tissue evidence="1">Leaf</tissue>
    </source>
</reference>
<dbReference type="Proteomes" id="UP001634393">
    <property type="component" value="Unassembled WGS sequence"/>
</dbReference>
<proteinExistence type="predicted"/>
<dbReference type="AlphaFoldDB" id="A0ABD3S764"/>
<dbReference type="EMBL" id="JBJXBP010000007">
    <property type="protein sequence ID" value="KAL3820304.1"/>
    <property type="molecule type" value="Genomic_DNA"/>
</dbReference>
<comment type="caution">
    <text evidence="1">The sequence shown here is derived from an EMBL/GenBank/DDBJ whole genome shotgun (WGS) entry which is preliminary data.</text>
</comment>
<keyword evidence="2" id="KW-1185">Reference proteome</keyword>
<organism evidence="1 2">
    <name type="scientific">Penstemon smallii</name>
    <dbReference type="NCBI Taxonomy" id="265156"/>
    <lineage>
        <taxon>Eukaryota</taxon>
        <taxon>Viridiplantae</taxon>
        <taxon>Streptophyta</taxon>
        <taxon>Embryophyta</taxon>
        <taxon>Tracheophyta</taxon>
        <taxon>Spermatophyta</taxon>
        <taxon>Magnoliopsida</taxon>
        <taxon>eudicotyledons</taxon>
        <taxon>Gunneridae</taxon>
        <taxon>Pentapetalae</taxon>
        <taxon>asterids</taxon>
        <taxon>lamiids</taxon>
        <taxon>Lamiales</taxon>
        <taxon>Plantaginaceae</taxon>
        <taxon>Cheloneae</taxon>
        <taxon>Penstemon</taxon>
    </lineage>
</organism>
<protein>
    <submittedName>
        <fullName evidence="1">Uncharacterized protein</fullName>
    </submittedName>
</protein>
<name>A0ABD3S764_9LAMI</name>